<dbReference type="InterPro" id="IPR022745">
    <property type="entry name" value="eIF4G1_eIF4E-bd"/>
</dbReference>
<feature type="compositionally biased region" description="Pro residues" evidence="8">
    <location>
        <begin position="383"/>
        <end position="396"/>
    </location>
</feature>
<feature type="compositionally biased region" description="Low complexity" evidence="8">
    <location>
        <begin position="91"/>
        <end position="109"/>
    </location>
</feature>
<keyword evidence="7" id="KW-0648">Protein biosynthesis</keyword>
<feature type="compositionally biased region" description="Pro residues" evidence="8">
    <location>
        <begin position="348"/>
        <end position="357"/>
    </location>
</feature>
<protein>
    <recommendedName>
        <fullName evidence="9">MI domain-containing protein</fullName>
    </recommendedName>
</protein>
<feature type="region of interest" description="Disordered" evidence="8">
    <location>
        <begin position="1308"/>
        <end position="1388"/>
    </location>
</feature>
<dbReference type="GO" id="GO:0010494">
    <property type="term" value="C:cytoplasmic stress granule"/>
    <property type="evidence" value="ECO:0007669"/>
    <property type="project" value="UniProtKB-ARBA"/>
</dbReference>
<dbReference type="PANTHER" id="PTHR23253">
    <property type="entry name" value="EUKARYOTIC TRANSLATION INITIATION FACTOR 4 GAMMA"/>
    <property type="match status" value="1"/>
</dbReference>
<feature type="compositionally biased region" description="Low complexity" evidence="8">
    <location>
        <begin position="461"/>
        <end position="471"/>
    </location>
</feature>
<dbReference type="Pfam" id="PF12152">
    <property type="entry name" value="eIF_4G1"/>
    <property type="match status" value="1"/>
</dbReference>
<feature type="compositionally biased region" description="Polar residues" evidence="8">
    <location>
        <begin position="222"/>
        <end position="250"/>
    </location>
</feature>
<comment type="caution">
    <text evidence="10">The sequence shown here is derived from an EMBL/GenBank/DDBJ whole genome shotgun (WGS) entry which is preliminary data.</text>
</comment>
<feature type="region of interest" description="Disordered" evidence="8">
    <location>
        <begin position="1"/>
        <end position="311"/>
    </location>
</feature>
<feature type="compositionally biased region" description="Low complexity" evidence="8">
    <location>
        <begin position="358"/>
        <end position="370"/>
    </location>
</feature>
<keyword evidence="4" id="KW-0396">Initiation factor</keyword>
<dbReference type="SUPFAM" id="SSF101489">
    <property type="entry name" value="Eukaryotic initiation factor 4f subunit eIF4g, eIF4e-binding domain"/>
    <property type="match status" value="1"/>
</dbReference>
<feature type="compositionally biased region" description="Pro residues" evidence="8">
    <location>
        <begin position="273"/>
        <end position="283"/>
    </location>
</feature>
<feature type="compositionally biased region" description="Basic and acidic residues" evidence="8">
    <location>
        <begin position="633"/>
        <end position="649"/>
    </location>
</feature>
<feature type="region of interest" description="Disordered" evidence="8">
    <location>
        <begin position="458"/>
        <end position="681"/>
    </location>
</feature>
<dbReference type="Proteomes" id="UP000029665">
    <property type="component" value="Unassembled WGS sequence"/>
</dbReference>
<feature type="compositionally biased region" description="Low complexity" evidence="8">
    <location>
        <begin position="140"/>
        <end position="172"/>
    </location>
</feature>
<dbReference type="SMART" id="SM00543">
    <property type="entry name" value="MIF4G"/>
    <property type="match status" value="1"/>
</dbReference>
<dbReference type="STRING" id="5643.A0A060S3J0"/>
<dbReference type="InterPro" id="IPR016024">
    <property type="entry name" value="ARM-type_fold"/>
</dbReference>
<evidence type="ECO:0000256" key="1">
    <source>
        <dbReference type="ARBA" id="ARBA00004496"/>
    </source>
</evidence>
<dbReference type="Pfam" id="PF02854">
    <property type="entry name" value="MIF4G"/>
    <property type="match status" value="1"/>
</dbReference>
<evidence type="ECO:0000256" key="7">
    <source>
        <dbReference type="ARBA" id="ARBA00022917"/>
    </source>
</evidence>
<evidence type="ECO:0000313" key="10">
    <source>
        <dbReference type="EMBL" id="CDO68855.1"/>
    </source>
</evidence>
<feature type="compositionally biased region" description="Polar residues" evidence="8">
    <location>
        <begin position="1356"/>
        <end position="1365"/>
    </location>
</feature>
<comment type="subcellular location">
    <subcellularLocation>
        <location evidence="1">Cytoplasm</location>
    </subcellularLocation>
</comment>
<feature type="compositionally biased region" description="Polar residues" evidence="8">
    <location>
        <begin position="76"/>
        <end position="89"/>
    </location>
</feature>
<evidence type="ECO:0000259" key="9">
    <source>
        <dbReference type="PROSITE" id="PS51366"/>
    </source>
</evidence>
<evidence type="ECO:0000256" key="4">
    <source>
        <dbReference type="ARBA" id="ARBA00022540"/>
    </source>
</evidence>
<evidence type="ECO:0000256" key="8">
    <source>
        <dbReference type="SAM" id="MobiDB-lite"/>
    </source>
</evidence>
<feature type="compositionally biased region" description="Low complexity" evidence="8">
    <location>
        <begin position="30"/>
        <end position="49"/>
    </location>
</feature>
<keyword evidence="11" id="KW-1185">Reference proteome</keyword>
<feature type="region of interest" description="Disordered" evidence="8">
    <location>
        <begin position="1206"/>
        <end position="1238"/>
    </location>
</feature>
<feature type="compositionally biased region" description="Polar residues" evidence="8">
    <location>
        <begin position="426"/>
        <end position="435"/>
    </location>
</feature>
<proteinExistence type="inferred from homology"/>
<dbReference type="SUPFAM" id="SSF48371">
    <property type="entry name" value="ARM repeat"/>
    <property type="match status" value="2"/>
</dbReference>
<dbReference type="Gene3D" id="1.25.40.180">
    <property type="match status" value="2"/>
</dbReference>
<dbReference type="OMA" id="PRGGPNM"/>
<evidence type="ECO:0000256" key="3">
    <source>
        <dbReference type="ARBA" id="ARBA00022490"/>
    </source>
</evidence>
<feature type="compositionally biased region" description="Polar residues" evidence="8">
    <location>
        <begin position="121"/>
        <end position="139"/>
    </location>
</feature>
<reference evidence="10" key="1">
    <citation type="submission" date="2014-01" db="EMBL/GenBank/DDBJ databases">
        <title>The genome of the white-rot fungus Pycnoporus cinnabarinus: a basidiomycete model with a versatile arsenal for lignocellulosic biomass breakdown.</title>
        <authorList>
            <person name="Levasseur A."/>
            <person name="Lomascolo A."/>
            <person name="Ruiz-Duenas F.J."/>
            <person name="Uzan E."/>
            <person name="Piumi F."/>
            <person name="Kues U."/>
            <person name="Ram A.F.J."/>
            <person name="Murat C."/>
            <person name="Haon M."/>
            <person name="Benoit I."/>
            <person name="Arfi Y."/>
            <person name="Chevret D."/>
            <person name="Drula E."/>
            <person name="Kwon M.J."/>
            <person name="Gouret P."/>
            <person name="Lesage-Meessen L."/>
            <person name="Lombard V."/>
            <person name="Mariette J."/>
            <person name="Noirot C."/>
            <person name="Park J."/>
            <person name="Patyshakuliyeva A."/>
            <person name="Wieneger R.A.B."/>
            <person name="Wosten H.A.B."/>
            <person name="Martin F."/>
            <person name="Coutinho P.M."/>
            <person name="de Vries R."/>
            <person name="Martinez A.T."/>
            <person name="Klopp C."/>
            <person name="Pontarotti P."/>
            <person name="Henrissat B."/>
            <person name="Record E."/>
        </authorList>
    </citation>
    <scope>NUCLEOTIDE SEQUENCE [LARGE SCALE GENOMIC DNA]</scope>
    <source>
        <strain evidence="10">BRFM137</strain>
    </source>
</reference>
<feature type="compositionally biased region" description="Low complexity" evidence="8">
    <location>
        <begin position="284"/>
        <end position="297"/>
    </location>
</feature>
<feature type="region of interest" description="Disordered" evidence="8">
    <location>
        <begin position="758"/>
        <end position="891"/>
    </location>
</feature>
<feature type="domain" description="MI" evidence="9">
    <location>
        <begin position="1383"/>
        <end position="1504"/>
    </location>
</feature>
<dbReference type="InterPro" id="IPR003891">
    <property type="entry name" value="Initiation_fac_eIF4g_MI"/>
</dbReference>
<dbReference type="Pfam" id="PF02847">
    <property type="entry name" value="MA3"/>
    <property type="match status" value="1"/>
</dbReference>
<sequence length="1516" mass="163832">MSKSSTTSTPKTSSQLPSKSAWSKGPPANTSTAPSTRPQSPAPSTATAPLHHHHSRRPSTLGQGVAFKDGVGARNTVANASKSGSSVTFGSIDDASAPISSSPASVPPIKSDGIKSFGTVPATTSNGKGHSRTTSFSTGTPPSVNVSSNASSSGPSASSTSPAASSSSASSAPKPPKFDVKSLFQKPSQEGPSSSSSPAGDVTSPPNRSAPLPPSSLGPQGHQGSHQSPPTQMGASYQPFRPQQNGSVSSAGVPRSPSFPRQMANGSVNGRPPSTPGGPPSATMPPAMSSPRMAPPHGGQPPPVPHGAPGAPVPVQWPGYYYYPPIDPNYYPHTPQGHWMPQHMAPQPHAPQGPPGSMPGMPMSPRGQQPNLHAPGTPTMSPAMPPNAHPSHPTPSPHMHTSSLSNISSTPSTPASSTAPGGGLSRLNSNANSFTPKRVVIKSETGQEVDLERFKKQANAVVSSPIVPSSPARRTVPVRIETEEAKRKRLAEEEAAKRKEKEAEDKAKKEAEEKARREEEERKKKEEEEALKKKQEEEERQRQEEEERKRQEEEEQEKERQRKEAEEKERQAREAEEQARKEEEERKRKEEEDRAAKEAEAKAKEAEAAQVKPEPSEEGEVRESEQSQDAADEAAKEEAKDKVSDKASLRIDTSLTSSDGKRRPGRLDLSSTKNNNIPQPLPSALATARIIEDISTIEYPEGIMSPKPELNVNAKQGKFRYDRDFLLQFMAICKEKPDSLPPLDAIGLEPVDQSFAITRGGSHGHGRRPSAAAMPPPSSTNPRQASIGLGISGFNKPSVNPFTMGQFSSAPKTSDLRFEASNRSASISGPTGLPFGRPSPMVRSSSQGGPGSNGRTRSQRGGKRDKERPGAGSSNQGSSFGPQGSQYGNTMSLEPVAPLEMSANRWTPASLVKKGQPVEQDTPEVVDRKVRALLNKLTMERFDSISDQIIAWANKSEKEQDGRTLIQVIRLVFEKATDEATWSEMYARLCRKMMEQISPNVRDDGIKNAEGKPIAGGQLFRKYLLNRCQEDFERGWVAKEATAAAAAAKATEDQAAKAAAEQSQDGEAALYSEEYYAAQKAKRQGLGLIKFIGELFKLQMLTERIMHECIKKLLGNVESPEEEEIESLCKLLTTVGALLDTPKARGHMDVYFSRMKELTKSPNVNSRMQFMLLDVIELRERKWIPRNAAAAPTTIAALREQIEKEKAAQEKDAMTRTLSMSRGGSRRGADRGDHQQGDGWATVAAARQATKAGDLSQFGKINKSTPMTFGPSSVFQKDTKSKSRESTLSRQGSSNMFSMLSANPEIAAEVTSAKSSRPPSRKSSIDLGSGGAPEAPPQRRKLQLLPRSVPLDNKAESTPGTSTAASEDEGAESTNEPSMSAEEAKTRIEEDSKEFFSIRDLDEAEVYFTKLPAEHRHLLVDKLVTRAVESKEADAQLVADLFERAHSKNLCSPATFEQGFLPTAEIIDDIAIDAPKALNLFALMMKSAHLHEDEERRARLTSKSMDSEKLMSLLTS</sequence>
<dbReference type="InterPro" id="IPR003890">
    <property type="entry name" value="MIF4G-like_typ-3"/>
</dbReference>
<feature type="region of interest" description="Disordered" evidence="8">
    <location>
        <begin position="341"/>
        <end position="439"/>
    </location>
</feature>
<evidence type="ECO:0000256" key="2">
    <source>
        <dbReference type="ARBA" id="ARBA00005775"/>
    </source>
</evidence>
<dbReference type="HOGENOM" id="CLU_002459_2_1_1"/>
<dbReference type="SMART" id="SM00544">
    <property type="entry name" value="MA3"/>
    <property type="match status" value="1"/>
</dbReference>
<evidence type="ECO:0000313" key="11">
    <source>
        <dbReference type="Proteomes" id="UP000029665"/>
    </source>
</evidence>
<comment type="similarity">
    <text evidence="2">Belongs to the eukaryotic initiation factor 4G family.</text>
</comment>
<keyword evidence="6" id="KW-0694">RNA-binding</keyword>
<dbReference type="GO" id="GO:0016281">
    <property type="term" value="C:eukaryotic translation initiation factor 4F complex"/>
    <property type="evidence" value="ECO:0007669"/>
    <property type="project" value="TreeGrafter"/>
</dbReference>
<feature type="compositionally biased region" description="Polar residues" evidence="8">
    <location>
        <begin position="1262"/>
        <end position="1276"/>
    </location>
</feature>
<feature type="compositionally biased region" description="Low complexity" evidence="8">
    <location>
        <begin position="1"/>
        <end position="20"/>
    </location>
</feature>
<dbReference type="GO" id="GO:0003729">
    <property type="term" value="F:mRNA binding"/>
    <property type="evidence" value="ECO:0007669"/>
    <property type="project" value="TreeGrafter"/>
</dbReference>
<dbReference type="EMBL" id="CCBP010000027">
    <property type="protein sequence ID" value="CDO68855.1"/>
    <property type="molecule type" value="Genomic_DNA"/>
</dbReference>
<feature type="compositionally biased region" description="Basic and acidic residues" evidence="8">
    <location>
        <begin position="480"/>
        <end position="607"/>
    </location>
</feature>
<dbReference type="FunFam" id="1.25.40.180:FF:000020">
    <property type="entry name" value="Eukaryotic translation initiation factor subunit"/>
    <property type="match status" value="1"/>
</dbReference>
<dbReference type="InterPro" id="IPR036211">
    <property type="entry name" value="eIF4G_eIF4E-bd_sf"/>
</dbReference>
<dbReference type="GO" id="GO:0003743">
    <property type="term" value="F:translation initiation factor activity"/>
    <property type="evidence" value="ECO:0007669"/>
    <property type="project" value="UniProtKB-KW"/>
</dbReference>
<dbReference type="PANTHER" id="PTHR23253:SF9">
    <property type="entry name" value="EUKARYOTIC TRANSLATION INITIATION FACTOR 4 GAMMA 2"/>
    <property type="match status" value="1"/>
</dbReference>
<gene>
    <name evidence="10" type="ORF">BN946_scf185035.g8</name>
</gene>
<keyword evidence="3" id="KW-0963">Cytoplasm</keyword>
<evidence type="ECO:0000256" key="6">
    <source>
        <dbReference type="ARBA" id="ARBA00022884"/>
    </source>
</evidence>
<feature type="compositionally biased region" description="Polar residues" evidence="8">
    <location>
        <begin position="872"/>
        <end position="891"/>
    </location>
</feature>
<name>A0A060S3J0_PYCCI</name>
<dbReference type="Gene3D" id="1.20.970.30">
    <property type="entry name" value="eIF4G, eIF4E-binding domain"/>
    <property type="match status" value="1"/>
</dbReference>
<feature type="compositionally biased region" description="Basic and acidic residues" evidence="8">
    <location>
        <begin position="1227"/>
        <end position="1236"/>
    </location>
</feature>
<feature type="compositionally biased region" description="Polar residues" evidence="8">
    <location>
        <begin position="669"/>
        <end position="678"/>
    </location>
</feature>
<accession>A0A060S3J0</accession>
<keyword evidence="5" id="KW-0597">Phosphoprotein</keyword>
<feature type="region of interest" description="Disordered" evidence="8">
    <location>
        <begin position="1251"/>
        <end position="1296"/>
    </location>
</feature>
<dbReference type="PROSITE" id="PS51366">
    <property type="entry name" value="MI"/>
    <property type="match status" value="1"/>
</dbReference>
<feature type="region of interest" description="Disordered" evidence="8">
    <location>
        <begin position="1495"/>
        <end position="1516"/>
    </location>
</feature>
<organism evidence="10 11">
    <name type="scientific">Pycnoporus cinnabarinus</name>
    <name type="common">Cinnabar-red polypore</name>
    <name type="synonym">Trametes cinnabarina</name>
    <dbReference type="NCBI Taxonomy" id="5643"/>
    <lineage>
        <taxon>Eukaryota</taxon>
        <taxon>Fungi</taxon>
        <taxon>Dikarya</taxon>
        <taxon>Basidiomycota</taxon>
        <taxon>Agaricomycotina</taxon>
        <taxon>Agaricomycetes</taxon>
        <taxon>Polyporales</taxon>
        <taxon>Polyporaceae</taxon>
        <taxon>Trametes</taxon>
    </lineage>
</organism>
<feature type="compositionally biased region" description="Low complexity" evidence="8">
    <location>
        <begin position="397"/>
        <end position="419"/>
    </location>
</feature>
<feature type="compositionally biased region" description="Basic and acidic residues" evidence="8">
    <location>
        <begin position="1277"/>
        <end position="1287"/>
    </location>
</feature>
<dbReference type="OrthoDB" id="514777at2759"/>
<feature type="compositionally biased region" description="Polar residues" evidence="8">
    <location>
        <begin position="795"/>
        <end position="812"/>
    </location>
</feature>
<evidence type="ECO:0000256" key="5">
    <source>
        <dbReference type="ARBA" id="ARBA00022553"/>
    </source>
</evidence>